<protein>
    <submittedName>
        <fullName evidence="1">Uncharacterized protein</fullName>
    </submittedName>
</protein>
<sequence length="78" mass="8991">MNRLQYFTTWRPAIQNCLISNTVNSDLFVWDFKLLNLTCNGTSCNNPVPVPCRLSVSITLCMFIAYGCKWPARWSQLN</sequence>
<evidence type="ECO:0000313" key="1">
    <source>
        <dbReference type="EMBL" id="JAD68109.1"/>
    </source>
</evidence>
<name>A0A0A9SJJ3_ARUDO</name>
<proteinExistence type="predicted"/>
<organism evidence="1">
    <name type="scientific">Arundo donax</name>
    <name type="common">Giant reed</name>
    <name type="synonym">Donax arundinaceus</name>
    <dbReference type="NCBI Taxonomy" id="35708"/>
    <lineage>
        <taxon>Eukaryota</taxon>
        <taxon>Viridiplantae</taxon>
        <taxon>Streptophyta</taxon>
        <taxon>Embryophyta</taxon>
        <taxon>Tracheophyta</taxon>
        <taxon>Spermatophyta</taxon>
        <taxon>Magnoliopsida</taxon>
        <taxon>Liliopsida</taxon>
        <taxon>Poales</taxon>
        <taxon>Poaceae</taxon>
        <taxon>PACMAD clade</taxon>
        <taxon>Arundinoideae</taxon>
        <taxon>Arundineae</taxon>
        <taxon>Arundo</taxon>
    </lineage>
</organism>
<accession>A0A0A9SJJ3</accession>
<dbReference type="EMBL" id="GBRH01229786">
    <property type="protein sequence ID" value="JAD68109.1"/>
    <property type="molecule type" value="Transcribed_RNA"/>
</dbReference>
<reference evidence="1" key="1">
    <citation type="submission" date="2014-09" db="EMBL/GenBank/DDBJ databases">
        <authorList>
            <person name="Magalhaes I.L.F."/>
            <person name="Oliveira U."/>
            <person name="Santos F.R."/>
            <person name="Vidigal T.H.D.A."/>
            <person name="Brescovit A.D."/>
            <person name="Santos A.J."/>
        </authorList>
    </citation>
    <scope>NUCLEOTIDE SEQUENCE</scope>
    <source>
        <tissue evidence="1">Shoot tissue taken approximately 20 cm above the soil surface</tissue>
    </source>
</reference>
<dbReference type="AlphaFoldDB" id="A0A0A9SJJ3"/>
<reference evidence="1" key="2">
    <citation type="journal article" date="2015" name="Data Brief">
        <title>Shoot transcriptome of the giant reed, Arundo donax.</title>
        <authorList>
            <person name="Barrero R.A."/>
            <person name="Guerrero F.D."/>
            <person name="Moolhuijzen P."/>
            <person name="Goolsby J.A."/>
            <person name="Tidwell J."/>
            <person name="Bellgard S.E."/>
            <person name="Bellgard M.I."/>
        </authorList>
    </citation>
    <scope>NUCLEOTIDE SEQUENCE</scope>
    <source>
        <tissue evidence="1">Shoot tissue taken approximately 20 cm above the soil surface</tissue>
    </source>
</reference>